<proteinExistence type="predicted"/>
<dbReference type="AlphaFoldDB" id="A0A512IBP4"/>
<evidence type="ECO:0000256" key="1">
    <source>
        <dbReference type="SAM" id="MobiDB-lite"/>
    </source>
</evidence>
<evidence type="ECO:0008006" key="5">
    <source>
        <dbReference type="Google" id="ProtNLM"/>
    </source>
</evidence>
<feature type="signal peptide" evidence="2">
    <location>
        <begin position="1"/>
        <end position="23"/>
    </location>
</feature>
<comment type="caution">
    <text evidence="3">The sequence shown here is derived from an EMBL/GenBank/DDBJ whole genome shotgun (WGS) entry which is preliminary data.</text>
</comment>
<feature type="chain" id="PRO_5021701561" description="Integral membrane protein" evidence="2">
    <location>
        <begin position="24"/>
        <end position="211"/>
    </location>
</feature>
<dbReference type="RefSeq" id="WP_062735174.1">
    <property type="nucleotide sequence ID" value="NZ_BJZS01000031.1"/>
</dbReference>
<name>A0A512IBP4_9MICC</name>
<feature type="compositionally biased region" description="Basic residues" evidence="1">
    <location>
        <begin position="186"/>
        <end position="199"/>
    </location>
</feature>
<organism evidence="3 4">
    <name type="scientific">Kocuria turfanensis</name>
    <dbReference type="NCBI Taxonomy" id="388357"/>
    <lineage>
        <taxon>Bacteria</taxon>
        <taxon>Bacillati</taxon>
        <taxon>Actinomycetota</taxon>
        <taxon>Actinomycetes</taxon>
        <taxon>Micrococcales</taxon>
        <taxon>Micrococcaceae</taxon>
        <taxon>Kocuria</taxon>
    </lineage>
</organism>
<evidence type="ECO:0000256" key="2">
    <source>
        <dbReference type="SAM" id="SignalP"/>
    </source>
</evidence>
<sequence length="211" mass="21723">MSPRARRLARGWAGAALATSAAAASHTVAGGQPPPALLVLLSLALSGPLCMALAGRALSRSALVLSVLLSQSLFHALFAASGTVGAVTDASHHGAAGGGPVLVLQAGPHPEHDGPVMLTAHVLAALAGYALMRHGEVAAVVLLEALRLRVRRLWRTLFSPVVAGRPRAVRPGHPHALTDQSLLRPVRSHRGPPRPRRRLLPPAGPALLPVG</sequence>
<feature type="region of interest" description="Disordered" evidence="1">
    <location>
        <begin position="168"/>
        <end position="211"/>
    </location>
</feature>
<dbReference type="Proteomes" id="UP000321103">
    <property type="component" value="Unassembled WGS sequence"/>
</dbReference>
<dbReference type="EMBL" id="BJZS01000031">
    <property type="protein sequence ID" value="GEO95123.1"/>
    <property type="molecule type" value="Genomic_DNA"/>
</dbReference>
<keyword evidence="2" id="KW-0732">Signal</keyword>
<keyword evidence="4" id="KW-1185">Reference proteome</keyword>
<protein>
    <recommendedName>
        <fullName evidence="5">Integral membrane protein</fullName>
    </recommendedName>
</protein>
<evidence type="ECO:0000313" key="4">
    <source>
        <dbReference type="Proteomes" id="UP000321103"/>
    </source>
</evidence>
<evidence type="ECO:0000313" key="3">
    <source>
        <dbReference type="EMBL" id="GEO95123.1"/>
    </source>
</evidence>
<gene>
    <name evidence="3" type="ORF">KTU01_12460</name>
</gene>
<accession>A0A512IBP4</accession>
<dbReference type="STRING" id="388357.GCA_001580365_01426"/>
<reference evidence="3 4" key="1">
    <citation type="submission" date="2019-07" db="EMBL/GenBank/DDBJ databases">
        <title>Whole genome shotgun sequence of Kocuria turfanensis NBRC 107627.</title>
        <authorList>
            <person name="Hosoyama A."/>
            <person name="Uohara A."/>
            <person name="Ohji S."/>
            <person name="Ichikawa N."/>
        </authorList>
    </citation>
    <scope>NUCLEOTIDE SEQUENCE [LARGE SCALE GENOMIC DNA]</scope>
    <source>
        <strain evidence="3 4">NBRC 107627</strain>
    </source>
</reference>